<dbReference type="PANTHER" id="PTHR37833">
    <property type="entry name" value="LIPOPROTEIN-RELATED"/>
    <property type="match status" value="1"/>
</dbReference>
<accession>X1FSC4</accession>
<evidence type="ECO:0000313" key="1">
    <source>
        <dbReference type="EMBL" id="GAH23658.1"/>
    </source>
</evidence>
<protein>
    <recommendedName>
        <fullName evidence="2">DUF1573 domain-containing protein</fullName>
    </recommendedName>
</protein>
<dbReference type="Gene3D" id="2.60.40.10">
    <property type="entry name" value="Immunoglobulins"/>
    <property type="match status" value="1"/>
</dbReference>
<dbReference type="InterPro" id="IPR013783">
    <property type="entry name" value="Ig-like_fold"/>
</dbReference>
<proteinExistence type="predicted"/>
<organism evidence="1">
    <name type="scientific">marine sediment metagenome</name>
    <dbReference type="NCBI Taxonomy" id="412755"/>
    <lineage>
        <taxon>unclassified sequences</taxon>
        <taxon>metagenomes</taxon>
        <taxon>ecological metagenomes</taxon>
    </lineage>
</organism>
<feature type="non-terminal residue" evidence="1">
    <location>
        <position position="176"/>
    </location>
</feature>
<reference evidence="1" key="1">
    <citation type="journal article" date="2014" name="Front. Microbiol.">
        <title>High frequency of phylogenetically diverse reductive dehalogenase-homologous genes in deep subseafloor sedimentary metagenomes.</title>
        <authorList>
            <person name="Kawai M."/>
            <person name="Futagami T."/>
            <person name="Toyoda A."/>
            <person name="Takaki Y."/>
            <person name="Nishi S."/>
            <person name="Hori S."/>
            <person name="Arai W."/>
            <person name="Tsubouchi T."/>
            <person name="Morono Y."/>
            <person name="Uchiyama I."/>
            <person name="Ito T."/>
            <person name="Fujiyama A."/>
            <person name="Inagaki F."/>
            <person name="Takami H."/>
        </authorList>
    </citation>
    <scope>NUCLEOTIDE SEQUENCE</scope>
    <source>
        <strain evidence="1">Expedition CK06-06</strain>
    </source>
</reference>
<evidence type="ECO:0008006" key="2">
    <source>
        <dbReference type="Google" id="ProtNLM"/>
    </source>
</evidence>
<dbReference type="AlphaFoldDB" id="X1FSC4"/>
<dbReference type="PANTHER" id="PTHR37833:SF1">
    <property type="entry name" value="SIGNAL PEPTIDE PROTEIN"/>
    <property type="match status" value="1"/>
</dbReference>
<comment type="caution">
    <text evidence="1">The sequence shown here is derived from an EMBL/GenBank/DDBJ whole genome shotgun (WGS) entry which is preliminary data.</text>
</comment>
<gene>
    <name evidence="1" type="ORF">S03H2_09407</name>
</gene>
<name>X1FSC4_9ZZZZ</name>
<dbReference type="EMBL" id="BARU01004777">
    <property type="protein sequence ID" value="GAH23658.1"/>
    <property type="molecule type" value="Genomic_DNA"/>
</dbReference>
<dbReference type="Pfam" id="PF07610">
    <property type="entry name" value="DUF1573"/>
    <property type="match status" value="1"/>
</dbReference>
<sequence>MGNLVPGAMAQQKQAAISFDKLTHDFGTFKEEDGNVTCKFSFTNTGSIPLVINRVIASCGCTSPAWSKEPVMPGRKGFVEATYISKNRPGGFNKSLSVFSNAAKKAVVLRIKGEVIPKKRTVEDIYPYQIGDVKDRIASSTLINLPDWYTKGLISYISDPWNNHIENRVKDGIMSG</sequence>
<dbReference type="InterPro" id="IPR011467">
    <property type="entry name" value="DUF1573"/>
</dbReference>